<dbReference type="InterPro" id="IPR000182">
    <property type="entry name" value="GNAT_dom"/>
</dbReference>
<reference evidence="6 7" key="1">
    <citation type="submission" date="2015-09" db="EMBL/GenBank/DDBJ databases">
        <title>Genome announcement of multiple Pseudomonas syringae strains.</title>
        <authorList>
            <person name="Thakur S."/>
            <person name="Wang P.W."/>
            <person name="Gong Y."/>
            <person name="Weir B.S."/>
            <person name="Guttman D.S."/>
        </authorList>
    </citation>
    <scope>NUCLEOTIDE SEQUENCE [LARGE SCALE GENOMIC DNA]</scope>
    <source>
        <strain evidence="6 7">ICMP6289</strain>
    </source>
</reference>
<dbReference type="PANTHER" id="PTHR45138">
    <property type="entry name" value="REGULATORY COMPONENTS OF SENSORY TRANSDUCTION SYSTEM"/>
    <property type="match status" value="1"/>
</dbReference>
<proteinExistence type="predicted"/>
<dbReference type="SMART" id="SM00267">
    <property type="entry name" value="GGDEF"/>
    <property type="match status" value="1"/>
</dbReference>
<dbReference type="PROSITE" id="PS50887">
    <property type="entry name" value="GGDEF"/>
    <property type="match status" value="1"/>
</dbReference>
<dbReference type="GO" id="GO:0016747">
    <property type="term" value="F:acyltransferase activity, transferring groups other than amino-acyl groups"/>
    <property type="evidence" value="ECO:0007669"/>
    <property type="project" value="InterPro"/>
</dbReference>
<accession>A0A0P9ZQA9</accession>
<dbReference type="Proteomes" id="UP000050455">
    <property type="component" value="Unassembled WGS sequence"/>
</dbReference>
<dbReference type="SUPFAM" id="SSF55729">
    <property type="entry name" value="Acyl-CoA N-acyltransferases (Nat)"/>
    <property type="match status" value="1"/>
</dbReference>
<feature type="domain" description="N-acetyltransferase" evidence="5">
    <location>
        <begin position="395"/>
        <end position="531"/>
    </location>
</feature>
<dbReference type="CDD" id="cd01949">
    <property type="entry name" value="GGDEF"/>
    <property type="match status" value="1"/>
</dbReference>
<keyword evidence="3" id="KW-1133">Transmembrane helix</keyword>
<dbReference type="AlphaFoldDB" id="A0A0P9ZQA9"/>
<dbReference type="EC" id="2.7.7.65" evidence="1"/>
<dbReference type="InterPro" id="IPR000160">
    <property type="entry name" value="GGDEF_dom"/>
</dbReference>
<evidence type="ECO:0000256" key="2">
    <source>
        <dbReference type="ARBA" id="ARBA00034247"/>
    </source>
</evidence>
<dbReference type="PATRIC" id="fig|86176.4.peg.1497"/>
<dbReference type="PROSITE" id="PS51186">
    <property type="entry name" value="GNAT"/>
    <property type="match status" value="1"/>
</dbReference>
<dbReference type="Gene3D" id="3.40.630.30">
    <property type="match status" value="1"/>
</dbReference>
<feature type="transmembrane region" description="Helical" evidence="3">
    <location>
        <begin position="52"/>
        <end position="74"/>
    </location>
</feature>
<comment type="catalytic activity">
    <reaction evidence="2">
        <text>2 GTP = 3',3'-c-di-GMP + 2 diphosphate</text>
        <dbReference type="Rhea" id="RHEA:24898"/>
        <dbReference type="ChEBI" id="CHEBI:33019"/>
        <dbReference type="ChEBI" id="CHEBI:37565"/>
        <dbReference type="ChEBI" id="CHEBI:58805"/>
        <dbReference type="EC" id="2.7.7.65"/>
    </reaction>
</comment>
<dbReference type="Pfam" id="PF00990">
    <property type="entry name" value="GGDEF"/>
    <property type="match status" value="1"/>
</dbReference>
<dbReference type="CDD" id="cd04301">
    <property type="entry name" value="NAT_SF"/>
    <property type="match status" value="1"/>
</dbReference>
<gene>
    <name evidence="6" type="ORF">ALO64_01374</name>
</gene>
<feature type="transmembrane region" description="Helical" evidence="3">
    <location>
        <begin position="138"/>
        <end position="155"/>
    </location>
</feature>
<dbReference type="EMBL" id="LJQT01000084">
    <property type="protein sequence ID" value="KPX93656.1"/>
    <property type="molecule type" value="Genomic_DNA"/>
</dbReference>
<feature type="transmembrane region" description="Helical" evidence="3">
    <location>
        <begin position="162"/>
        <end position="180"/>
    </location>
</feature>
<dbReference type="Pfam" id="PF00583">
    <property type="entry name" value="Acetyltransf_1"/>
    <property type="match status" value="1"/>
</dbReference>
<dbReference type="GO" id="GO:1902201">
    <property type="term" value="P:negative regulation of bacterial-type flagellum-dependent cell motility"/>
    <property type="evidence" value="ECO:0007669"/>
    <property type="project" value="TreeGrafter"/>
</dbReference>
<evidence type="ECO:0000313" key="6">
    <source>
        <dbReference type="EMBL" id="KPX93656.1"/>
    </source>
</evidence>
<name>A0A0P9ZQA9_9PSED</name>
<feature type="transmembrane region" description="Helical" evidence="3">
    <location>
        <begin position="80"/>
        <end position="101"/>
    </location>
</feature>
<organism evidence="6 7">
    <name type="scientific">Pseudomonas meliae</name>
    <dbReference type="NCBI Taxonomy" id="86176"/>
    <lineage>
        <taxon>Bacteria</taxon>
        <taxon>Pseudomonadati</taxon>
        <taxon>Pseudomonadota</taxon>
        <taxon>Gammaproteobacteria</taxon>
        <taxon>Pseudomonadales</taxon>
        <taxon>Pseudomonadaceae</taxon>
        <taxon>Pseudomonas</taxon>
    </lineage>
</organism>
<dbReference type="GO" id="GO:0043709">
    <property type="term" value="P:cell adhesion involved in single-species biofilm formation"/>
    <property type="evidence" value="ECO:0007669"/>
    <property type="project" value="TreeGrafter"/>
</dbReference>
<dbReference type="GO" id="GO:0052621">
    <property type="term" value="F:diguanylate cyclase activity"/>
    <property type="evidence" value="ECO:0007669"/>
    <property type="project" value="UniProtKB-EC"/>
</dbReference>
<dbReference type="PANTHER" id="PTHR45138:SF9">
    <property type="entry name" value="DIGUANYLATE CYCLASE DGCM-RELATED"/>
    <property type="match status" value="1"/>
</dbReference>
<evidence type="ECO:0000256" key="1">
    <source>
        <dbReference type="ARBA" id="ARBA00012528"/>
    </source>
</evidence>
<feature type="transmembrane region" description="Helical" evidence="3">
    <location>
        <begin position="113"/>
        <end position="132"/>
    </location>
</feature>
<dbReference type="SUPFAM" id="SSF55073">
    <property type="entry name" value="Nucleotide cyclase"/>
    <property type="match status" value="1"/>
</dbReference>
<evidence type="ECO:0000259" key="4">
    <source>
        <dbReference type="PROSITE" id="PS50887"/>
    </source>
</evidence>
<evidence type="ECO:0000259" key="5">
    <source>
        <dbReference type="PROSITE" id="PS51186"/>
    </source>
</evidence>
<feature type="transmembrane region" description="Helical" evidence="3">
    <location>
        <begin position="186"/>
        <end position="209"/>
    </location>
</feature>
<dbReference type="InterPro" id="IPR029787">
    <property type="entry name" value="Nucleotide_cyclase"/>
</dbReference>
<evidence type="ECO:0000256" key="3">
    <source>
        <dbReference type="SAM" id="Phobius"/>
    </source>
</evidence>
<evidence type="ECO:0000313" key="7">
    <source>
        <dbReference type="Proteomes" id="UP000050455"/>
    </source>
</evidence>
<dbReference type="NCBIfam" id="TIGR00254">
    <property type="entry name" value="GGDEF"/>
    <property type="match status" value="1"/>
</dbReference>
<keyword evidence="3" id="KW-0472">Membrane</keyword>
<dbReference type="Gene3D" id="3.30.70.270">
    <property type="match status" value="1"/>
</dbReference>
<dbReference type="InterPro" id="IPR050469">
    <property type="entry name" value="Diguanylate_Cyclase"/>
</dbReference>
<comment type="caution">
    <text evidence="6">The sequence shown here is derived from an EMBL/GenBank/DDBJ whole genome shotgun (WGS) entry which is preliminary data.</text>
</comment>
<protein>
    <recommendedName>
        <fullName evidence="1">diguanylate cyclase</fullName>
        <ecNumber evidence="1">2.7.7.65</ecNumber>
    </recommendedName>
</protein>
<feature type="domain" description="GGDEF" evidence="4">
    <location>
        <begin position="264"/>
        <end position="405"/>
    </location>
</feature>
<sequence length="535" mass="60301">MLVSALERPNPEDAQLLAEVEQTITSGVGALRFSRVLERRYQAETRPQRREFLTAVEIGGSLIYNLFLISDWLILRDVFVYVALGRLCLITPMFIVLLVLAQRFSTRWAMETTAATATVLCSLMPMLVMIHSQSPYQIFYQLGMLLIMAYCTMIQQLPLRHAAAAMSCMLIIQLVTTYIANFADFVIWQANAVLFVSTVALLLMASYFLERASRMSYLFALRGRLLQVQLMEFARTDGLTRLFNRRYQDEVMTSVWESARKTPADVTIILLDIDHFKSYNDNYGHPQGDTCLKLLCQKIQQSAHENGAVAFRFGGEEVLVLMNGDAGQAREMADALQAAVAALKLPHPVLGESAFVTVSLGVACATAPQTFTPHPGRFKLVAQTKARSQRMSVHIDVNNNPTEEDRLAILEPLKRFNAEQAGDGESEKVAMFIRDDQTREILGGLHARILYQWLFIELLVVPEQTRGQGMGSRLMQMAEDLAVEKGCAGIWLDTFDFQAPDFYRRHGYTEFGQIDDYPPGSKRFFFQKRLPVSAS</sequence>
<keyword evidence="3" id="KW-0812">Transmembrane</keyword>
<dbReference type="InterPro" id="IPR016181">
    <property type="entry name" value="Acyl_CoA_acyltransferase"/>
</dbReference>
<dbReference type="GO" id="GO:0005886">
    <property type="term" value="C:plasma membrane"/>
    <property type="evidence" value="ECO:0007669"/>
    <property type="project" value="TreeGrafter"/>
</dbReference>
<dbReference type="InterPro" id="IPR043128">
    <property type="entry name" value="Rev_trsase/Diguanyl_cyclase"/>
</dbReference>
<keyword evidence="7" id="KW-1185">Reference proteome</keyword>